<keyword evidence="7" id="KW-0915">Sodium</keyword>
<evidence type="ECO:0000256" key="2">
    <source>
        <dbReference type="ARBA" id="ARBA00007193"/>
    </source>
</evidence>
<protein>
    <submittedName>
        <fullName evidence="14">Sodium channel protein Nach-like</fullName>
    </submittedName>
</protein>
<sequence length="269" mass="30958">MYKGLKGKYHGRGSKVPMSNQTRVYETFTSIYRKRYKHMNRPNLVYRGNKPKEVIKKDSDFIFSPLQGFVLLWRKDLHWFERSTTDEEEVVKVGGSGPIMGLSVTLNSDPGNYYDSHTSSDGIKVIIHKPTTFADASISTHQIYPNHQLHLRLDAMIVRAEPNVKNLDIQQRQCYFSNEQNLAQEYTYQACVAECKMKAMMAKCGCLPFYYPNMFNARECSLKDVPCMKENNGLFTSLGPPNVEHKEFQCNCLSECCEILYEVYPQSAP</sequence>
<keyword evidence="9" id="KW-0472">Membrane</keyword>
<evidence type="ECO:0000256" key="11">
    <source>
        <dbReference type="ARBA" id="ARBA00023303"/>
    </source>
</evidence>
<dbReference type="GO" id="GO:0005886">
    <property type="term" value="C:plasma membrane"/>
    <property type="evidence" value="ECO:0007669"/>
    <property type="project" value="TreeGrafter"/>
</dbReference>
<reference evidence="14" key="1">
    <citation type="submission" date="2025-08" db="UniProtKB">
        <authorList>
            <consortium name="RefSeq"/>
        </authorList>
    </citation>
    <scope>IDENTIFICATION</scope>
</reference>
<dbReference type="STRING" id="121845.A0A3Q0JDI0"/>
<dbReference type="PaxDb" id="121845-A0A3Q0JDI0"/>
<dbReference type="AlphaFoldDB" id="A0A3Q0JDI0"/>
<evidence type="ECO:0000256" key="1">
    <source>
        <dbReference type="ARBA" id="ARBA00004141"/>
    </source>
</evidence>
<keyword evidence="4 12" id="KW-0894">Sodium channel</keyword>
<keyword evidence="11 12" id="KW-0407">Ion channel</keyword>
<evidence type="ECO:0000256" key="9">
    <source>
        <dbReference type="ARBA" id="ARBA00023136"/>
    </source>
</evidence>
<keyword evidence="8 12" id="KW-0406">Ion transport</keyword>
<keyword evidence="3 12" id="KW-0813">Transport</keyword>
<comment type="similarity">
    <text evidence="2 12">Belongs to the amiloride-sensitive sodium channel (TC 1.A.6) family.</text>
</comment>
<keyword evidence="13" id="KW-1185">Reference proteome</keyword>
<comment type="subcellular location">
    <subcellularLocation>
        <location evidence="1">Membrane</location>
        <topology evidence="1">Multi-pass membrane protein</topology>
    </subcellularLocation>
</comment>
<evidence type="ECO:0000256" key="12">
    <source>
        <dbReference type="RuleBase" id="RU000679"/>
    </source>
</evidence>
<organism evidence="13 14">
    <name type="scientific">Diaphorina citri</name>
    <name type="common">Asian citrus psyllid</name>
    <dbReference type="NCBI Taxonomy" id="121845"/>
    <lineage>
        <taxon>Eukaryota</taxon>
        <taxon>Metazoa</taxon>
        <taxon>Ecdysozoa</taxon>
        <taxon>Arthropoda</taxon>
        <taxon>Hexapoda</taxon>
        <taxon>Insecta</taxon>
        <taxon>Pterygota</taxon>
        <taxon>Neoptera</taxon>
        <taxon>Paraneoptera</taxon>
        <taxon>Hemiptera</taxon>
        <taxon>Sternorrhyncha</taxon>
        <taxon>Psylloidea</taxon>
        <taxon>Psyllidae</taxon>
        <taxon>Diaphorininae</taxon>
        <taxon>Diaphorina</taxon>
    </lineage>
</organism>
<evidence type="ECO:0000313" key="13">
    <source>
        <dbReference type="Proteomes" id="UP000079169"/>
    </source>
</evidence>
<evidence type="ECO:0000256" key="5">
    <source>
        <dbReference type="ARBA" id="ARBA00022692"/>
    </source>
</evidence>
<dbReference type="Gene3D" id="1.10.287.820">
    <property type="entry name" value="Acid-sensing ion channel domain"/>
    <property type="match status" value="1"/>
</dbReference>
<accession>A0A3Q0JDI0</accession>
<dbReference type="Proteomes" id="UP000079169">
    <property type="component" value="Unplaced"/>
</dbReference>
<dbReference type="InterPro" id="IPR001873">
    <property type="entry name" value="ENaC"/>
</dbReference>
<keyword evidence="5 12" id="KW-0812">Transmembrane</keyword>
<keyword evidence="10 12" id="KW-0739">Sodium transport</keyword>
<dbReference type="RefSeq" id="XP_026686567.1">
    <property type="nucleotide sequence ID" value="XM_026830766.1"/>
</dbReference>
<evidence type="ECO:0000256" key="4">
    <source>
        <dbReference type="ARBA" id="ARBA00022461"/>
    </source>
</evidence>
<evidence type="ECO:0000256" key="3">
    <source>
        <dbReference type="ARBA" id="ARBA00022448"/>
    </source>
</evidence>
<evidence type="ECO:0000256" key="8">
    <source>
        <dbReference type="ARBA" id="ARBA00023065"/>
    </source>
</evidence>
<evidence type="ECO:0000313" key="14">
    <source>
        <dbReference type="RefSeq" id="XP_026686567.1"/>
    </source>
</evidence>
<dbReference type="Pfam" id="PF00858">
    <property type="entry name" value="ASC"/>
    <property type="match status" value="1"/>
</dbReference>
<evidence type="ECO:0000256" key="7">
    <source>
        <dbReference type="ARBA" id="ARBA00023053"/>
    </source>
</evidence>
<dbReference type="KEGG" id="dci:113471535"/>
<evidence type="ECO:0000256" key="10">
    <source>
        <dbReference type="ARBA" id="ARBA00023201"/>
    </source>
</evidence>
<gene>
    <name evidence="14" type="primary">LOC113471535</name>
</gene>
<evidence type="ECO:0000256" key="6">
    <source>
        <dbReference type="ARBA" id="ARBA00022989"/>
    </source>
</evidence>
<dbReference type="GO" id="GO:0015280">
    <property type="term" value="F:ligand-gated sodium channel activity"/>
    <property type="evidence" value="ECO:0007669"/>
    <property type="project" value="TreeGrafter"/>
</dbReference>
<keyword evidence="6" id="KW-1133">Transmembrane helix</keyword>
<dbReference type="PANTHER" id="PTHR11690:SF288">
    <property type="entry name" value="AMILORIDE-SENSITIVE NA+ CHANNEL-RELATED"/>
    <property type="match status" value="1"/>
</dbReference>
<name>A0A3Q0JDI0_DIACI</name>
<proteinExistence type="inferred from homology"/>
<dbReference type="GeneID" id="113471535"/>
<dbReference type="PANTHER" id="PTHR11690">
    <property type="entry name" value="AMILORIDE-SENSITIVE SODIUM CHANNEL-RELATED"/>
    <property type="match status" value="1"/>
</dbReference>